<dbReference type="Proteomes" id="UP000325577">
    <property type="component" value="Linkage Group LG19"/>
</dbReference>
<dbReference type="AlphaFoldDB" id="A0A5J5ASQ6"/>
<name>A0A5J5ASQ6_9ASTE</name>
<dbReference type="InterPro" id="IPR005174">
    <property type="entry name" value="KIB1-4_b-propeller"/>
</dbReference>
<dbReference type="PANTHER" id="PTHR44259">
    <property type="entry name" value="OS07G0183000 PROTEIN-RELATED"/>
    <property type="match status" value="1"/>
</dbReference>
<dbReference type="PANTHER" id="PTHR44259:SF15">
    <property type="entry name" value="F-BOX PROTEIN KIB2-RELATED"/>
    <property type="match status" value="1"/>
</dbReference>
<evidence type="ECO:0000313" key="4">
    <source>
        <dbReference type="Proteomes" id="UP000325577"/>
    </source>
</evidence>
<reference evidence="3 4" key="1">
    <citation type="submission" date="2019-09" db="EMBL/GenBank/DDBJ databases">
        <title>A chromosome-level genome assembly of the Chinese tupelo Nyssa sinensis.</title>
        <authorList>
            <person name="Yang X."/>
            <person name="Kang M."/>
            <person name="Yang Y."/>
            <person name="Xiong H."/>
            <person name="Wang M."/>
            <person name="Zhang Z."/>
            <person name="Wang Z."/>
            <person name="Wu H."/>
            <person name="Ma T."/>
            <person name="Liu J."/>
            <person name="Xi Z."/>
        </authorList>
    </citation>
    <scope>NUCLEOTIDE SEQUENCE [LARGE SCALE GENOMIC DNA]</scope>
    <source>
        <strain evidence="3">J267</strain>
        <tissue evidence="3">Leaf</tissue>
    </source>
</reference>
<feature type="domain" description="KIB1-4 beta-propeller" evidence="2">
    <location>
        <begin position="363"/>
        <end position="441"/>
    </location>
</feature>
<organism evidence="3 4">
    <name type="scientific">Nyssa sinensis</name>
    <dbReference type="NCBI Taxonomy" id="561372"/>
    <lineage>
        <taxon>Eukaryota</taxon>
        <taxon>Viridiplantae</taxon>
        <taxon>Streptophyta</taxon>
        <taxon>Embryophyta</taxon>
        <taxon>Tracheophyta</taxon>
        <taxon>Spermatophyta</taxon>
        <taxon>Magnoliopsida</taxon>
        <taxon>eudicotyledons</taxon>
        <taxon>Gunneridae</taxon>
        <taxon>Pentapetalae</taxon>
        <taxon>asterids</taxon>
        <taxon>Cornales</taxon>
        <taxon>Nyssaceae</taxon>
        <taxon>Nyssa</taxon>
    </lineage>
</organism>
<evidence type="ECO:0000313" key="3">
    <source>
        <dbReference type="EMBL" id="KAA8532437.1"/>
    </source>
</evidence>
<keyword evidence="4" id="KW-1185">Reference proteome</keyword>
<proteinExistence type="predicted"/>
<feature type="region of interest" description="Disordered" evidence="1">
    <location>
        <begin position="236"/>
        <end position="259"/>
    </location>
</feature>
<feature type="compositionally biased region" description="Polar residues" evidence="1">
    <location>
        <begin position="93"/>
        <end position="121"/>
    </location>
</feature>
<dbReference type="InterPro" id="IPR050942">
    <property type="entry name" value="F-box_BR-signaling"/>
</dbReference>
<feature type="compositionally biased region" description="Pro residues" evidence="1">
    <location>
        <begin position="249"/>
        <end position="259"/>
    </location>
</feature>
<protein>
    <recommendedName>
        <fullName evidence="2">KIB1-4 beta-propeller domain-containing protein</fullName>
    </recommendedName>
</protein>
<dbReference type="OrthoDB" id="1748371at2759"/>
<accession>A0A5J5ASQ6</accession>
<gene>
    <name evidence="3" type="ORF">F0562_032470</name>
</gene>
<sequence>MKEVLYEVELVTNLSIWALVSLPVDDNEFATLKVKVRAPVKWSVAAVSLSKQPKQDLAKDESKSGKPIGRTSGSSSTGDRDFLTHPFEGRQGGTANVSSAVSANGNTVPASVNGSNPSTKSLDSHGSEVKAESRAAKSSDLRVIDRTLDRANDKGSERHDRDYKERLERPDKSHADDIFSEKLRHRSMERYGKERLVERVQERGADRGLDRLAEKPKNERNKDDISKLCYKETSTENSHVDGQFHGQNLPPPPPLPPHVIPQSVNADLLSRSSVLQILTPTEVTEVATATLRHSRLPLPDWPDPSARAFVVLGDHMPMSHFHHTVHCLSLYFVVIKKVMMIDVIASSTLQRKSSTVSRTCQTTLARSRCVGSSHGWLLLSNEKPDIYIFNPFSGLHAQIPFPESAILKLHDESLQIRYNISKVVLTSDPIRSNNYGVVAIYKF</sequence>
<feature type="compositionally biased region" description="Basic and acidic residues" evidence="1">
    <location>
        <begin position="122"/>
        <end position="175"/>
    </location>
</feature>
<dbReference type="Pfam" id="PF03478">
    <property type="entry name" value="Beta-prop_KIB1-4"/>
    <property type="match status" value="1"/>
</dbReference>
<evidence type="ECO:0000256" key="1">
    <source>
        <dbReference type="SAM" id="MobiDB-lite"/>
    </source>
</evidence>
<dbReference type="EMBL" id="CM018042">
    <property type="protein sequence ID" value="KAA8532437.1"/>
    <property type="molecule type" value="Genomic_DNA"/>
</dbReference>
<feature type="region of interest" description="Disordered" evidence="1">
    <location>
        <begin position="53"/>
        <end position="175"/>
    </location>
</feature>
<evidence type="ECO:0000259" key="2">
    <source>
        <dbReference type="Pfam" id="PF03478"/>
    </source>
</evidence>
<feature type="compositionally biased region" description="Basic and acidic residues" evidence="1">
    <location>
        <begin position="53"/>
        <end position="64"/>
    </location>
</feature>